<name>A0A9N7U2Z3_PLEPL</name>
<proteinExistence type="predicted"/>
<dbReference type="Proteomes" id="UP001153269">
    <property type="component" value="Unassembled WGS sequence"/>
</dbReference>
<dbReference type="EMBL" id="CADEAL010000693">
    <property type="protein sequence ID" value="CAB1423939.1"/>
    <property type="molecule type" value="Genomic_DNA"/>
</dbReference>
<comment type="caution">
    <text evidence="2">The sequence shown here is derived from an EMBL/GenBank/DDBJ whole genome shotgun (WGS) entry which is preliminary data.</text>
</comment>
<protein>
    <submittedName>
        <fullName evidence="2">Uncharacterized protein</fullName>
    </submittedName>
</protein>
<evidence type="ECO:0000313" key="2">
    <source>
        <dbReference type="EMBL" id="CAB1423939.1"/>
    </source>
</evidence>
<sequence length="119" mass="12864">MLLSSTAEMDGTKKKRRTLGKAVIDPACGTPQRFFGGEVLFRGASRRQWYGGFLSLGPRGGVLRRCRRRAVGRDRVRRSAAATLDACRDLSRITSATAPARGTLRSRGGPPWRCASAGA</sequence>
<evidence type="ECO:0000256" key="1">
    <source>
        <dbReference type="SAM" id="MobiDB-lite"/>
    </source>
</evidence>
<gene>
    <name evidence="2" type="ORF">PLEPLA_LOCUS11860</name>
</gene>
<organism evidence="2 3">
    <name type="scientific">Pleuronectes platessa</name>
    <name type="common">European plaice</name>
    <dbReference type="NCBI Taxonomy" id="8262"/>
    <lineage>
        <taxon>Eukaryota</taxon>
        <taxon>Metazoa</taxon>
        <taxon>Chordata</taxon>
        <taxon>Craniata</taxon>
        <taxon>Vertebrata</taxon>
        <taxon>Euteleostomi</taxon>
        <taxon>Actinopterygii</taxon>
        <taxon>Neopterygii</taxon>
        <taxon>Teleostei</taxon>
        <taxon>Neoteleostei</taxon>
        <taxon>Acanthomorphata</taxon>
        <taxon>Carangaria</taxon>
        <taxon>Pleuronectiformes</taxon>
        <taxon>Pleuronectoidei</taxon>
        <taxon>Pleuronectidae</taxon>
        <taxon>Pleuronectes</taxon>
    </lineage>
</organism>
<evidence type="ECO:0000313" key="3">
    <source>
        <dbReference type="Proteomes" id="UP001153269"/>
    </source>
</evidence>
<dbReference type="AlphaFoldDB" id="A0A9N7U2Z3"/>
<accession>A0A9N7U2Z3</accession>
<reference evidence="2" key="1">
    <citation type="submission" date="2020-03" db="EMBL/GenBank/DDBJ databases">
        <authorList>
            <person name="Weist P."/>
        </authorList>
    </citation>
    <scope>NUCLEOTIDE SEQUENCE</scope>
</reference>
<feature type="region of interest" description="Disordered" evidence="1">
    <location>
        <begin position="98"/>
        <end position="119"/>
    </location>
</feature>
<keyword evidence="3" id="KW-1185">Reference proteome</keyword>